<protein>
    <submittedName>
        <fullName evidence="2">Uncharacterized protein</fullName>
    </submittedName>
</protein>
<keyword evidence="1" id="KW-1133">Transmembrane helix</keyword>
<proteinExistence type="predicted"/>
<dbReference type="EMBL" id="FNXY01000002">
    <property type="protein sequence ID" value="SEI62228.1"/>
    <property type="molecule type" value="Genomic_DNA"/>
</dbReference>
<feature type="transmembrane region" description="Helical" evidence="1">
    <location>
        <begin position="18"/>
        <end position="38"/>
    </location>
</feature>
<evidence type="ECO:0000313" key="2">
    <source>
        <dbReference type="EMBL" id="SEI62228.1"/>
    </source>
</evidence>
<keyword evidence="1" id="KW-0472">Membrane</keyword>
<evidence type="ECO:0000313" key="3">
    <source>
        <dbReference type="Proteomes" id="UP000199532"/>
    </source>
</evidence>
<sequence length="362" mass="39235">MCLNFHLNLDTMNKYTNIFPGIFMLNFFFLCFSITAFAQTEERTSVAHIGLIYPLSTNGKNAADYTNMFSLHAIAGLSKAETGVAISGISLLIKDSAKGVQISGVSNIILNSSQGVQIAGIANITRHESRGIQIAGFMNFGEEAGAVQVAGFGNVTSKSVKGLQLSGFLNRTEDVNTQISGFMNIAKNVKGVQLAGLINIADSSDYPIGLLNFVKNGEKSISLTIDETATTMASFRSGGRVLYGILGVGYNLKNDDKSLYGIEAGLGAHITVSNKFRINTEVVTQTLSDFKSGDHFKNTLRILPAFKILPQLEIFGGPSLNYVDYSKGKGDGLISHYLWKERRGEDFRGLYFGFNAGMHFIL</sequence>
<name>A0A1H6S237_9BACT</name>
<organism evidence="2 3">
    <name type="scientific">Dyadobacter koreensis</name>
    <dbReference type="NCBI Taxonomy" id="408657"/>
    <lineage>
        <taxon>Bacteria</taxon>
        <taxon>Pseudomonadati</taxon>
        <taxon>Bacteroidota</taxon>
        <taxon>Cytophagia</taxon>
        <taxon>Cytophagales</taxon>
        <taxon>Spirosomataceae</taxon>
        <taxon>Dyadobacter</taxon>
    </lineage>
</organism>
<dbReference type="STRING" id="408657.SAMN04487995_1703"/>
<evidence type="ECO:0000256" key="1">
    <source>
        <dbReference type="SAM" id="Phobius"/>
    </source>
</evidence>
<accession>A0A1H6S237</accession>
<dbReference type="Proteomes" id="UP000199532">
    <property type="component" value="Unassembled WGS sequence"/>
</dbReference>
<dbReference type="AlphaFoldDB" id="A0A1H6S237"/>
<keyword evidence="1" id="KW-0812">Transmembrane</keyword>
<keyword evidence="3" id="KW-1185">Reference proteome</keyword>
<gene>
    <name evidence="2" type="ORF">SAMN04487995_1703</name>
</gene>
<reference evidence="2 3" key="1">
    <citation type="submission" date="2016-10" db="EMBL/GenBank/DDBJ databases">
        <authorList>
            <person name="de Groot N.N."/>
        </authorList>
    </citation>
    <scope>NUCLEOTIDE SEQUENCE [LARGE SCALE GENOMIC DNA]</scope>
    <source>
        <strain evidence="2 3">DSM 19938</strain>
    </source>
</reference>